<accession>A0A2S7CS46</accession>
<feature type="domain" description="TRSP" evidence="1">
    <location>
        <begin position="265"/>
        <end position="369"/>
    </location>
</feature>
<evidence type="ECO:0000313" key="6">
    <source>
        <dbReference type="Proteomes" id="UP001637990"/>
    </source>
</evidence>
<dbReference type="PIRSF" id="PIRSF020967">
    <property type="entry name" value="UCP020967"/>
    <property type="match status" value="1"/>
</dbReference>
<dbReference type="InterPro" id="IPR011214">
    <property type="entry name" value="UCP020967"/>
</dbReference>
<reference evidence="4 5" key="1">
    <citation type="submission" date="2016-08" db="EMBL/GenBank/DDBJ databases">
        <authorList>
            <person name="Seilhamer J.J."/>
        </authorList>
    </citation>
    <scope>NUCLEOTIDE SEQUENCE [LARGE SCALE GENOMIC DNA]</scope>
    <source>
        <strain evidence="4 5">CFBP4690</strain>
    </source>
</reference>
<dbReference type="Proteomes" id="UP000237872">
    <property type="component" value="Unassembled WGS sequence"/>
</dbReference>
<evidence type="ECO:0000259" key="1">
    <source>
        <dbReference type="Pfam" id="PF12500"/>
    </source>
</evidence>
<evidence type="ECO:0000313" key="4">
    <source>
        <dbReference type="EMBL" id="PPU64383.1"/>
    </source>
</evidence>
<dbReference type="OrthoDB" id="56827at2"/>
<protein>
    <submittedName>
        <fullName evidence="3">Phosphoribosyltransferase domain-containing protein</fullName>
    </submittedName>
</protein>
<gene>
    <name evidence="3" type="ORF">ACI6Q5_16390</name>
    <name evidence="4" type="ORF">XcodCFBP4690_09485</name>
</gene>
<evidence type="ECO:0000313" key="3">
    <source>
        <dbReference type="EMBL" id="MFO3706509.1"/>
    </source>
</evidence>
<reference evidence="3 6" key="2">
    <citation type="submission" date="2024-11" db="EMBL/GenBank/DDBJ databases">
        <title>Genome sequencing of Xanthomonas codiaei.</title>
        <authorList>
            <person name="Studholme D.J."/>
        </authorList>
    </citation>
    <scope>NUCLEOTIDE SEQUENCE [LARGE SCALE GENOMIC DNA]</scope>
    <source>
        <strain evidence="3 6">NCPPB 4350</strain>
    </source>
</reference>
<dbReference type="InterPro" id="IPR041688">
    <property type="entry name" value="PRTase_2"/>
</dbReference>
<dbReference type="InterPro" id="IPR022537">
    <property type="entry name" value="TRSP_dom"/>
</dbReference>
<dbReference type="EMBL" id="JBJGBS010000094">
    <property type="protein sequence ID" value="MFO3706509.1"/>
    <property type="molecule type" value="Genomic_DNA"/>
</dbReference>
<dbReference type="RefSeq" id="WP_104540709.1">
    <property type="nucleotide sequence ID" value="NZ_JBJGBS010000094.1"/>
</dbReference>
<organism evidence="4 5">
    <name type="scientific">Xanthomonas codiaei</name>
    <dbReference type="NCBI Taxonomy" id="56463"/>
    <lineage>
        <taxon>Bacteria</taxon>
        <taxon>Pseudomonadati</taxon>
        <taxon>Pseudomonadota</taxon>
        <taxon>Gammaproteobacteria</taxon>
        <taxon>Lysobacterales</taxon>
        <taxon>Lysobacteraceae</taxon>
        <taxon>Xanthomonas</taxon>
    </lineage>
</organism>
<dbReference type="Pfam" id="PF12500">
    <property type="entry name" value="TRSP"/>
    <property type="match status" value="1"/>
</dbReference>
<dbReference type="Pfam" id="PF15609">
    <property type="entry name" value="PRTase_2"/>
    <property type="match status" value="1"/>
</dbReference>
<evidence type="ECO:0000259" key="2">
    <source>
        <dbReference type="Pfam" id="PF15609"/>
    </source>
</evidence>
<dbReference type="EMBL" id="MDEC01000010">
    <property type="protein sequence ID" value="PPU64383.1"/>
    <property type="molecule type" value="Genomic_DNA"/>
</dbReference>
<dbReference type="GO" id="GO:0016757">
    <property type="term" value="F:glycosyltransferase activity"/>
    <property type="evidence" value="ECO:0007669"/>
    <property type="project" value="UniProtKB-KW"/>
</dbReference>
<keyword evidence="3" id="KW-0328">Glycosyltransferase</keyword>
<name>A0A2S7CS46_9XANT</name>
<dbReference type="Proteomes" id="UP001637990">
    <property type="component" value="Unassembled WGS sequence"/>
</dbReference>
<sequence>MSTLQVSLPTGTLYCAGQPGNTRALTDLCGFGARRNPKRGFVFVSKVLGKHWPASPATMAQLQAELAAQIPLPAGEMVLFVAMAETATGLGHGVFEAFLQRDGSQALLLQTTRYPLDGAQVLRFEEEHSHATQQFLYLPEAPALRAALERVSTVVMVDDEATSGRTFLNLAIALRSVCPRLRALYPVVLTDFSEGRVQALLSALPGIDEVAPLSLWSGTHRFERDPAAALVPAPVAYAPVACRRQHVSAFTARLGLAAAIALPDALVQACHAALDGRPVLVIGTGECMYPAQRLAQALEALGHAVAVQSTTRSPLMQAGAIEDIALVEDVYGEGIPNYLYNLTRSAGAVRVVVHESRERACVERLLQQLQAIEVDLAQQRVSTPMQAVA</sequence>
<comment type="caution">
    <text evidence="4">The sequence shown here is derived from an EMBL/GenBank/DDBJ whole genome shotgun (WGS) entry which is preliminary data.</text>
</comment>
<evidence type="ECO:0000313" key="5">
    <source>
        <dbReference type="Proteomes" id="UP000237872"/>
    </source>
</evidence>
<feature type="domain" description="Orotate phosphoribosyltransferase-like" evidence="2">
    <location>
        <begin position="28"/>
        <end position="198"/>
    </location>
</feature>
<keyword evidence="6" id="KW-1185">Reference proteome</keyword>
<dbReference type="AlphaFoldDB" id="A0A2S7CS46"/>
<keyword evidence="3" id="KW-0808">Transferase</keyword>
<proteinExistence type="predicted"/>